<feature type="region of interest" description="Disordered" evidence="2">
    <location>
        <begin position="1"/>
        <end position="25"/>
    </location>
</feature>
<name>A0A8J5KYZ0_ZINOF</name>
<organism evidence="3 4">
    <name type="scientific">Zingiber officinale</name>
    <name type="common">Ginger</name>
    <name type="synonym">Amomum zingiber</name>
    <dbReference type="NCBI Taxonomy" id="94328"/>
    <lineage>
        <taxon>Eukaryota</taxon>
        <taxon>Viridiplantae</taxon>
        <taxon>Streptophyta</taxon>
        <taxon>Embryophyta</taxon>
        <taxon>Tracheophyta</taxon>
        <taxon>Spermatophyta</taxon>
        <taxon>Magnoliopsida</taxon>
        <taxon>Liliopsida</taxon>
        <taxon>Zingiberales</taxon>
        <taxon>Zingiberaceae</taxon>
        <taxon>Zingiber</taxon>
    </lineage>
</organism>
<sequence length="377" mass="43201">MPTTHTISTIRSSRRRRSQKLSPLRWSTSSSQTHVLHLCLYGYARSLAFSMPQLAQYRIFISGKRSKKEGEFPSQIFEERERTLVSLSIRDKLLGPYPSGLLPFPFVAASIRETEARMGKKARRAIVDASPAVDCCRVGKDTIDRGRFKRQYLMQDYEELKKESEAKKKQLELIKQKKRRLMNEVKILGKKYLSFLENPSQTTLFGIKKQFNQLSSSSACNNLPLYALGEVKNQKVTEAAKPSTTTLLDLNQFSHLDDESHMESLKLEDCSMEKPPPLLRRQCCREDHVPEVALREWRLPSLPAISRNVQQLGQLVWLEITRYARTPPYMGSKEDICCNCHLGSSLNCCWVSLKTLTEMAELAGGEFFMEGGEWYSM</sequence>
<protein>
    <submittedName>
        <fullName evidence="3">Uncharacterized protein</fullName>
    </submittedName>
</protein>
<gene>
    <name evidence="3" type="ORF">ZIOFF_046089</name>
</gene>
<feature type="coiled-coil region" evidence="1">
    <location>
        <begin position="150"/>
        <end position="191"/>
    </location>
</feature>
<comment type="caution">
    <text evidence="3">The sequence shown here is derived from an EMBL/GenBank/DDBJ whole genome shotgun (WGS) entry which is preliminary data.</text>
</comment>
<feature type="compositionally biased region" description="Low complexity" evidence="2">
    <location>
        <begin position="1"/>
        <end position="11"/>
    </location>
</feature>
<proteinExistence type="predicted"/>
<evidence type="ECO:0000256" key="1">
    <source>
        <dbReference type="SAM" id="Coils"/>
    </source>
</evidence>
<keyword evidence="4" id="KW-1185">Reference proteome</keyword>
<reference evidence="3 4" key="1">
    <citation type="submission" date="2020-08" db="EMBL/GenBank/DDBJ databases">
        <title>Plant Genome Project.</title>
        <authorList>
            <person name="Zhang R.-G."/>
        </authorList>
    </citation>
    <scope>NUCLEOTIDE SEQUENCE [LARGE SCALE GENOMIC DNA]</scope>
    <source>
        <tissue evidence="3">Rhizome</tissue>
    </source>
</reference>
<evidence type="ECO:0000313" key="3">
    <source>
        <dbReference type="EMBL" id="KAG6498177.1"/>
    </source>
</evidence>
<dbReference type="Proteomes" id="UP000734854">
    <property type="component" value="Unassembled WGS sequence"/>
</dbReference>
<evidence type="ECO:0000313" key="4">
    <source>
        <dbReference type="Proteomes" id="UP000734854"/>
    </source>
</evidence>
<accession>A0A8J5KYZ0</accession>
<dbReference type="PANTHER" id="PTHR34807:SF3">
    <property type="entry name" value="OS08G0270800 PROTEIN"/>
    <property type="match status" value="1"/>
</dbReference>
<evidence type="ECO:0000256" key="2">
    <source>
        <dbReference type="SAM" id="MobiDB-lite"/>
    </source>
</evidence>
<dbReference type="AlphaFoldDB" id="A0A8J5KYZ0"/>
<keyword evidence="1" id="KW-0175">Coiled coil</keyword>
<dbReference type="EMBL" id="JACMSC010000012">
    <property type="protein sequence ID" value="KAG6498177.1"/>
    <property type="molecule type" value="Genomic_DNA"/>
</dbReference>
<dbReference type="PANTHER" id="PTHR34807">
    <property type="entry name" value="OS08G0270800 PROTEIN"/>
    <property type="match status" value="1"/>
</dbReference>